<feature type="domain" description="Thiolase N-terminal" evidence="1">
    <location>
        <begin position="24"/>
        <end position="226"/>
    </location>
</feature>
<dbReference type="NCBIfam" id="NF005892">
    <property type="entry name" value="PRK07855.1"/>
    <property type="match status" value="1"/>
</dbReference>
<dbReference type="InterPro" id="IPR020616">
    <property type="entry name" value="Thiolase_N"/>
</dbReference>
<dbReference type="RefSeq" id="WP_306993920.1">
    <property type="nucleotide sequence ID" value="NZ_JAUSUT010000001.1"/>
</dbReference>
<dbReference type="InterPro" id="IPR016039">
    <property type="entry name" value="Thiolase-like"/>
</dbReference>
<evidence type="ECO:0000259" key="2">
    <source>
        <dbReference type="Pfam" id="PF22691"/>
    </source>
</evidence>
<dbReference type="Pfam" id="PF22691">
    <property type="entry name" value="Thiolase_C_1"/>
    <property type="match status" value="1"/>
</dbReference>
<proteinExistence type="predicted"/>
<dbReference type="SUPFAM" id="SSF53901">
    <property type="entry name" value="Thiolase-like"/>
    <property type="match status" value="2"/>
</dbReference>
<protein>
    <submittedName>
        <fullName evidence="3">Acetyl-CoA acetyltransferase</fullName>
    </submittedName>
</protein>
<dbReference type="PANTHER" id="PTHR42870:SF1">
    <property type="entry name" value="NON-SPECIFIC LIPID-TRANSFER PROTEIN-LIKE 2"/>
    <property type="match status" value="1"/>
</dbReference>
<name>A0ABU0EXU7_9PSEU</name>
<comment type="caution">
    <text evidence="3">The sequence shown here is derived from an EMBL/GenBank/DDBJ whole genome shotgun (WGS) entry which is preliminary data.</text>
</comment>
<dbReference type="PANTHER" id="PTHR42870">
    <property type="entry name" value="ACETYL-COA C-ACETYLTRANSFERASE"/>
    <property type="match status" value="1"/>
</dbReference>
<dbReference type="InterPro" id="IPR055140">
    <property type="entry name" value="Thiolase_C_2"/>
</dbReference>
<reference evidence="3 4" key="1">
    <citation type="submission" date="2023-07" db="EMBL/GenBank/DDBJ databases">
        <title>Sequencing the genomes of 1000 actinobacteria strains.</title>
        <authorList>
            <person name="Klenk H.-P."/>
        </authorList>
    </citation>
    <scope>NUCLEOTIDE SEQUENCE [LARGE SCALE GENOMIC DNA]</scope>
    <source>
        <strain evidence="3 4">DSM 45805</strain>
    </source>
</reference>
<evidence type="ECO:0000313" key="3">
    <source>
        <dbReference type="EMBL" id="MDQ0380148.1"/>
    </source>
</evidence>
<dbReference type="PIRSF" id="PIRSF000429">
    <property type="entry name" value="Ac-CoA_Ac_transf"/>
    <property type="match status" value="1"/>
</dbReference>
<dbReference type="Gene3D" id="3.40.47.10">
    <property type="match status" value="1"/>
</dbReference>
<keyword evidence="4" id="KW-1185">Reference proteome</keyword>
<dbReference type="InterPro" id="IPR002155">
    <property type="entry name" value="Thiolase"/>
</dbReference>
<dbReference type="EMBL" id="JAUSUT010000001">
    <property type="protein sequence ID" value="MDQ0380148.1"/>
    <property type="molecule type" value="Genomic_DNA"/>
</dbReference>
<evidence type="ECO:0000259" key="1">
    <source>
        <dbReference type="Pfam" id="PF00108"/>
    </source>
</evidence>
<accession>A0ABU0EXU7</accession>
<sequence length="389" mass="40564">MTLSGRAAIAGIGATEFSKDSGRSELRLAAEAVRAALDDAGLRPSDVDGLVSFTMDGNAEIAVARELGIPELTFFSRVHYGGGAAAATVQQAAMAVATGVAEVVVAYRAFNERSGHRFGQVSAAAAGQVNSSGVDNAFHYPMGIATPAATVAMVAQRYLHEYGASTEDFGRVAVLDRKHAATNPAAWFHGKPITLAEHQASRWIAEPLRLLDCCQESDGGVALVITSVERARDLRQKPAVVAAAAQGSGPDQYIMTSYYRDELAALPEMGVVARQLWAQSGAGPSDMDVAVLYDHFTPYVLMQLEELGFCGRGEAAGFVASGALELDGSLPLNPHGGQLGEAYIHGMNGIAEAVRQIRGTSVNQVPSVSHVLVTAGTGVPTSGLVLAQS</sequence>
<dbReference type="Proteomes" id="UP001229651">
    <property type="component" value="Unassembled WGS sequence"/>
</dbReference>
<gene>
    <name evidence="3" type="ORF">FB470_004142</name>
</gene>
<dbReference type="Pfam" id="PF00108">
    <property type="entry name" value="Thiolase_N"/>
    <property type="match status" value="1"/>
</dbReference>
<organism evidence="3 4">
    <name type="scientific">Amycolatopsis thermophila</name>
    <dbReference type="NCBI Taxonomy" id="206084"/>
    <lineage>
        <taxon>Bacteria</taxon>
        <taxon>Bacillati</taxon>
        <taxon>Actinomycetota</taxon>
        <taxon>Actinomycetes</taxon>
        <taxon>Pseudonocardiales</taxon>
        <taxon>Pseudonocardiaceae</taxon>
        <taxon>Amycolatopsis</taxon>
    </lineage>
</organism>
<dbReference type="CDD" id="cd00829">
    <property type="entry name" value="SCP-x_thiolase"/>
    <property type="match status" value="1"/>
</dbReference>
<feature type="domain" description="Thiolase C-terminal" evidence="2">
    <location>
        <begin position="268"/>
        <end position="380"/>
    </location>
</feature>
<evidence type="ECO:0000313" key="4">
    <source>
        <dbReference type="Proteomes" id="UP001229651"/>
    </source>
</evidence>